<evidence type="ECO:0000259" key="1">
    <source>
        <dbReference type="Pfam" id="PF01370"/>
    </source>
</evidence>
<protein>
    <submittedName>
        <fullName evidence="2">NAD-dependent epimerase/dehydratase family protein</fullName>
    </submittedName>
</protein>
<name>A0ABV3T2V7_9ACTN</name>
<evidence type="ECO:0000313" key="2">
    <source>
        <dbReference type="EMBL" id="MEX0429534.1"/>
    </source>
</evidence>
<dbReference type="EMBL" id="JBFPJR010000047">
    <property type="protein sequence ID" value="MEX0429534.1"/>
    <property type="molecule type" value="Genomic_DNA"/>
</dbReference>
<dbReference type="RefSeq" id="WP_367995501.1">
    <property type="nucleotide sequence ID" value="NZ_JBFPJR010000047.1"/>
</dbReference>
<dbReference type="InterPro" id="IPR036291">
    <property type="entry name" value="NAD(P)-bd_dom_sf"/>
</dbReference>
<accession>A0ABV3T2V7</accession>
<dbReference type="InterPro" id="IPR001509">
    <property type="entry name" value="Epimerase_deHydtase"/>
</dbReference>
<feature type="domain" description="NAD-dependent epimerase/dehydratase" evidence="1">
    <location>
        <begin position="3"/>
        <end position="235"/>
    </location>
</feature>
<organism evidence="2 3">
    <name type="scientific">Nocardioides eburneus</name>
    <dbReference type="NCBI Taxonomy" id="3231482"/>
    <lineage>
        <taxon>Bacteria</taxon>
        <taxon>Bacillati</taxon>
        <taxon>Actinomycetota</taxon>
        <taxon>Actinomycetes</taxon>
        <taxon>Propionibacteriales</taxon>
        <taxon>Nocardioidaceae</taxon>
        <taxon>Nocardioides</taxon>
    </lineage>
</organism>
<comment type="caution">
    <text evidence="2">The sequence shown here is derived from an EMBL/GenBank/DDBJ whole genome shotgun (WGS) entry which is preliminary data.</text>
</comment>
<reference evidence="2 3" key="1">
    <citation type="submission" date="2024-07" db="EMBL/GenBank/DDBJ databases">
        <authorList>
            <person name="Lee S."/>
            <person name="Kang M."/>
        </authorList>
    </citation>
    <scope>NUCLEOTIDE SEQUENCE [LARGE SCALE GENOMIC DNA]</scope>
    <source>
        <strain evidence="2 3">DS6</strain>
    </source>
</reference>
<gene>
    <name evidence="2" type="ORF">AB3X52_18095</name>
</gene>
<proteinExistence type="predicted"/>
<sequence length="338" mass="36707">MKVLVTGDRGYIGAVLVPFLRAAGHEVVGLDAGWYDGCDFGPFTTDYESRTGDIRDQTPADLAGFDAVVNLAAISNDPVGHLNPEATYAVNAHGAVHLAEVAKAAGVPRYLFSSSCSLYGAAGDAPVTEESEFNPVTPYGESKVIAEQLIGKLADDDFSPSYLRNATAYGSSPRLRADIVVNNLTGTAITRGEVRLQSDGSPWRPLVHIEDISRAFLSVLEADRDVVHDQAFNVGRDEDVVQIRTIAEGVAEKTGAPVTFAEGASPDKRDYRVDFGKIGRLLPAYAPAWTVPLGIDELARDMRDRRLSATEFEHTFVRLDRITYLQRAGRLDELLRLV</sequence>
<dbReference type="SUPFAM" id="SSF51735">
    <property type="entry name" value="NAD(P)-binding Rossmann-fold domains"/>
    <property type="match status" value="1"/>
</dbReference>
<dbReference type="PANTHER" id="PTHR43245">
    <property type="entry name" value="BIFUNCTIONAL POLYMYXIN RESISTANCE PROTEIN ARNA"/>
    <property type="match status" value="1"/>
</dbReference>
<dbReference type="CDD" id="cd08946">
    <property type="entry name" value="SDR_e"/>
    <property type="match status" value="1"/>
</dbReference>
<keyword evidence="3" id="KW-1185">Reference proteome</keyword>
<evidence type="ECO:0000313" key="3">
    <source>
        <dbReference type="Proteomes" id="UP001556631"/>
    </source>
</evidence>
<dbReference type="Pfam" id="PF01370">
    <property type="entry name" value="Epimerase"/>
    <property type="match status" value="1"/>
</dbReference>
<dbReference type="Gene3D" id="3.40.50.720">
    <property type="entry name" value="NAD(P)-binding Rossmann-like Domain"/>
    <property type="match status" value="1"/>
</dbReference>
<dbReference type="PANTHER" id="PTHR43245:SF23">
    <property type="entry name" value="NAD(P)-BINDING DOMAIN-CONTAINING PROTEIN"/>
    <property type="match status" value="1"/>
</dbReference>
<dbReference type="InterPro" id="IPR050177">
    <property type="entry name" value="Lipid_A_modif_metabolic_enz"/>
</dbReference>
<dbReference type="Proteomes" id="UP001556631">
    <property type="component" value="Unassembled WGS sequence"/>
</dbReference>